<evidence type="ECO:0000256" key="1">
    <source>
        <dbReference type="SAM" id="MobiDB-lite"/>
    </source>
</evidence>
<evidence type="ECO:0000313" key="3">
    <source>
        <dbReference type="Proteomes" id="UP000219972"/>
    </source>
</evidence>
<protein>
    <recommendedName>
        <fullName evidence="4">Type II toxin-antitoxin system Phd/YefM family antitoxin</fullName>
    </recommendedName>
</protein>
<evidence type="ECO:0008006" key="4">
    <source>
        <dbReference type="Google" id="ProtNLM"/>
    </source>
</evidence>
<feature type="region of interest" description="Disordered" evidence="1">
    <location>
        <begin position="1"/>
        <end position="24"/>
    </location>
</feature>
<sequence length="158" mass="17368">MAPRRDILSRGPTPRSRPATNSEARKNFADLFERADQGEEITIMRADTVYARIGPADTTLSKRACCTPVAKLGPLCIGGTSHPYDPQNQRALSKALGMELFIAACRDFCPSLATAAAHTEPKTYPNFRPADAFARRRAISIGPIANSPFSLRRVRPRR</sequence>
<gene>
    <name evidence="2" type="ORF">CO662_05430</name>
</gene>
<proteinExistence type="predicted"/>
<organism evidence="2 3">
    <name type="scientific">Rhizobium anhuiense</name>
    <dbReference type="NCBI Taxonomy" id="1184720"/>
    <lineage>
        <taxon>Bacteria</taxon>
        <taxon>Pseudomonadati</taxon>
        <taxon>Pseudomonadota</taxon>
        <taxon>Alphaproteobacteria</taxon>
        <taxon>Hyphomicrobiales</taxon>
        <taxon>Rhizobiaceae</taxon>
        <taxon>Rhizobium/Agrobacterium group</taxon>
        <taxon>Rhizobium</taxon>
    </lineage>
</organism>
<keyword evidence="3" id="KW-1185">Reference proteome</keyword>
<dbReference type="Proteomes" id="UP000219972">
    <property type="component" value="Unassembled WGS sequence"/>
</dbReference>
<name>A0ABX4JCJ4_9HYPH</name>
<evidence type="ECO:0000313" key="2">
    <source>
        <dbReference type="EMBL" id="PDS52964.1"/>
    </source>
</evidence>
<dbReference type="Gene3D" id="3.40.1620.10">
    <property type="entry name" value="YefM-like domain"/>
    <property type="match status" value="1"/>
</dbReference>
<dbReference type="EMBL" id="NWSL01000002">
    <property type="protein sequence ID" value="PDS52964.1"/>
    <property type="molecule type" value="Genomic_DNA"/>
</dbReference>
<accession>A0ABX4JCJ4</accession>
<reference evidence="2 3" key="1">
    <citation type="submission" date="2017-09" db="EMBL/GenBank/DDBJ databases">
        <title>Comparative genomics of rhizobia isolated from Phaseolus vulgaris in China.</title>
        <authorList>
            <person name="Tong W."/>
        </authorList>
    </citation>
    <scope>NUCLEOTIDE SEQUENCE [LARGE SCALE GENOMIC DNA]</scope>
    <source>
        <strain evidence="2 3">Y27</strain>
    </source>
</reference>
<comment type="caution">
    <text evidence="2">The sequence shown here is derived from an EMBL/GenBank/DDBJ whole genome shotgun (WGS) entry which is preliminary data.</text>
</comment>